<keyword evidence="3" id="KW-1185">Reference proteome</keyword>
<dbReference type="EMBL" id="NCSJ02000303">
    <property type="protein sequence ID" value="RFU25804.1"/>
    <property type="molecule type" value="Genomic_DNA"/>
</dbReference>
<accession>A0A3E2GXD0</accession>
<feature type="non-terminal residue" evidence="2">
    <location>
        <position position="394"/>
    </location>
</feature>
<name>A0A3E2GXD0_SCYLI</name>
<feature type="non-terminal residue" evidence="2">
    <location>
        <position position="1"/>
    </location>
</feature>
<dbReference type="OrthoDB" id="3565453at2759"/>
<feature type="coiled-coil region" evidence="1">
    <location>
        <begin position="81"/>
        <end position="289"/>
    </location>
</feature>
<evidence type="ECO:0000313" key="2">
    <source>
        <dbReference type="EMBL" id="RFU25804.1"/>
    </source>
</evidence>
<evidence type="ECO:0000313" key="3">
    <source>
        <dbReference type="Proteomes" id="UP000258309"/>
    </source>
</evidence>
<dbReference type="OMA" id="KATHITE"/>
<protein>
    <submittedName>
        <fullName evidence="2">Uncharacterized protein</fullName>
    </submittedName>
</protein>
<comment type="caution">
    <text evidence="2">The sequence shown here is derived from an EMBL/GenBank/DDBJ whole genome shotgun (WGS) entry which is preliminary data.</text>
</comment>
<evidence type="ECO:0000256" key="1">
    <source>
        <dbReference type="SAM" id="Coils"/>
    </source>
</evidence>
<sequence>MDNIAFGHARGFSNVCRTTLGQPQEVGVSNGQSRLVEEAPINIPVLQTRIKPAVPPKKSSLTTAAAHVDLQGEVYRLTRQIAQMGEEIRNSRTRAEDAQNALDKMLIDLISTRGDLDVQLQAKASLETTLFDLQQNFNRLEVEHQYKNNQLSAVSTTSSSRERQLEEELEKVNHELKEQAKQINARELENSKIAAQLEQETRKIEQYVDEISQLKALHVATSLAHVEEIEGLKAATDKKIQEENMKEERYCQEIKELKSSHIAMSKAHVEELERLKSTLAAELDAKTATKCTEEIEQLKATHITELEQQRQVKSFFKANSERLSKEIVDLKEANRTLEETLNSSMSDQYRGLRDAIEALQSTLDSKDRDIEELKDRERGLLLTISKLESGKKEE</sequence>
<keyword evidence="1" id="KW-0175">Coiled coil</keyword>
<dbReference type="STRING" id="5539.A0A3E2GXD0"/>
<dbReference type="Proteomes" id="UP000258309">
    <property type="component" value="Unassembled WGS sequence"/>
</dbReference>
<proteinExistence type="predicted"/>
<organism evidence="2 3">
    <name type="scientific">Scytalidium lignicola</name>
    <name type="common">Hyphomycete</name>
    <dbReference type="NCBI Taxonomy" id="5539"/>
    <lineage>
        <taxon>Eukaryota</taxon>
        <taxon>Fungi</taxon>
        <taxon>Dikarya</taxon>
        <taxon>Ascomycota</taxon>
        <taxon>Pezizomycotina</taxon>
        <taxon>Leotiomycetes</taxon>
        <taxon>Leotiomycetes incertae sedis</taxon>
        <taxon>Scytalidium</taxon>
    </lineage>
</organism>
<reference evidence="2 3" key="1">
    <citation type="submission" date="2018-05" db="EMBL/GenBank/DDBJ databases">
        <title>Draft genome sequence of Scytalidium lignicola DSM 105466, a ubiquitous saprotrophic fungus.</title>
        <authorList>
            <person name="Buettner E."/>
            <person name="Gebauer A.M."/>
            <person name="Hofrichter M."/>
            <person name="Liers C."/>
            <person name="Kellner H."/>
        </authorList>
    </citation>
    <scope>NUCLEOTIDE SEQUENCE [LARGE SCALE GENOMIC DNA]</scope>
    <source>
        <strain evidence="2 3">DSM 105466</strain>
    </source>
</reference>
<dbReference type="AlphaFoldDB" id="A0A3E2GXD0"/>
<gene>
    <name evidence="2" type="ORF">B7463_g10534</name>
</gene>
<feature type="coiled-coil region" evidence="1">
    <location>
        <begin position="320"/>
        <end position="376"/>
    </location>
</feature>